<name>A0A3B0VH52_9ZZZZ</name>
<dbReference type="SUPFAM" id="SSF143011">
    <property type="entry name" value="RelE-like"/>
    <property type="match status" value="1"/>
</dbReference>
<dbReference type="InterPro" id="IPR007712">
    <property type="entry name" value="RelE/ParE_toxin"/>
</dbReference>
<protein>
    <submittedName>
        <fullName evidence="2">Phage protein</fullName>
    </submittedName>
</protein>
<reference evidence="2" key="1">
    <citation type="submission" date="2018-06" db="EMBL/GenBank/DDBJ databases">
        <authorList>
            <person name="Zhirakovskaya E."/>
        </authorList>
    </citation>
    <scope>NUCLEOTIDE SEQUENCE</scope>
</reference>
<evidence type="ECO:0000313" key="2">
    <source>
        <dbReference type="EMBL" id="VAW38312.1"/>
    </source>
</evidence>
<evidence type="ECO:0000256" key="1">
    <source>
        <dbReference type="ARBA" id="ARBA00022649"/>
    </source>
</evidence>
<dbReference type="AlphaFoldDB" id="A0A3B0VH52"/>
<gene>
    <name evidence="2" type="ORF">MNBD_CHLOROFLEXI01-221</name>
</gene>
<keyword evidence="1" id="KW-1277">Toxin-antitoxin system</keyword>
<accession>A0A3B0VH52</accession>
<dbReference type="PANTHER" id="PTHR35601:SF1">
    <property type="entry name" value="TOXIN RELE"/>
    <property type="match status" value="1"/>
</dbReference>
<dbReference type="InterPro" id="IPR035093">
    <property type="entry name" value="RelE/ParE_toxin_dom_sf"/>
</dbReference>
<dbReference type="PANTHER" id="PTHR35601">
    <property type="entry name" value="TOXIN RELE"/>
    <property type="match status" value="1"/>
</dbReference>
<proteinExistence type="predicted"/>
<organism evidence="2">
    <name type="scientific">hydrothermal vent metagenome</name>
    <dbReference type="NCBI Taxonomy" id="652676"/>
    <lineage>
        <taxon>unclassified sequences</taxon>
        <taxon>metagenomes</taxon>
        <taxon>ecological metagenomes</taxon>
    </lineage>
</organism>
<dbReference type="Pfam" id="PF05016">
    <property type="entry name" value="ParE_toxin"/>
    <property type="match status" value="1"/>
</dbReference>
<sequence length="85" mass="10045">MYTLILSKQADKIMRKLPKKLSARIKSKLITLAQDPYSKHNNVTKLQEQDGYRLRVGDWRVIYEIRDEKLIIFVLRVAPRGGVYR</sequence>
<dbReference type="Gene3D" id="3.30.2310.20">
    <property type="entry name" value="RelE-like"/>
    <property type="match status" value="1"/>
</dbReference>
<dbReference type="EMBL" id="UOEU01000703">
    <property type="protein sequence ID" value="VAW38312.1"/>
    <property type="molecule type" value="Genomic_DNA"/>
</dbReference>